<protein>
    <submittedName>
        <fullName evidence="3">Uncharacterized protein</fullName>
    </submittedName>
</protein>
<dbReference type="AlphaFoldDB" id="A0A914HX04"/>
<evidence type="ECO:0000313" key="2">
    <source>
        <dbReference type="Proteomes" id="UP000887572"/>
    </source>
</evidence>
<keyword evidence="1" id="KW-0472">Membrane</keyword>
<dbReference type="WBParaSite" id="Gr19_v10_g4804.t1">
    <property type="protein sequence ID" value="Gr19_v10_g4804.t1"/>
    <property type="gene ID" value="Gr19_v10_g4804"/>
</dbReference>
<evidence type="ECO:0000256" key="1">
    <source>
        <dbReference type="SAM" id="Phobius"/>
    </source>
</evidence>
<feature type="transmembrane region" description="Helical" evidence="1">
    <location>
        <begin position="108"/>
        <end position="126"/>
    </location>
</feature>
<sequence length="127" mass="14618">MTTLLSTPLLHYVKIVLTLTRLIKIFTDIGSIKNLVEICRQIGSKRKQQKFDAYQRRIDASSGQKKRGFICPNFFRHFSPFGNEWTALTLFDGTFCFTLFVAHQSAAIINDVIVLLFFWFFFGGLAN</sequence>
<keyword evidence="1" id="KW-0812">Transmembrane</keyword>
<organism evidence="2 3">
    <name type="scientific">Globodera rostochiensis</name>
    <name type="common">Golden nematode worm</name>
    <name type="synonym">Heterodera rostochiensis</name>
    <dbReference type="NCBI Taxonomy" id="31243"/>
    <lineage>
        <taxon>Eukaryota</taxon>
        <taxon>Metazoa</taxon>
        <taxon>Ecdysozoa</taxon>
        <taxon>Nematoda</taxon>
        <taxon>Chromadorea</taxon>
        <taxon>Rhabditida</taxon>
        <taxon>Tylenchina</taxon>
        <taxon>Tylenchomorpha</taxon>
        <taxon>Tylenchoidea</taxon>
        <taxon>Heteroderidae</taxon>
        <taxon>Heteroderinae</taxon>
        <taxon>Globodera</taxon>
    </lineage>
</organism>
<keyword evidence="1" id="KW-1133">Transmembrane helix</keyword>
<proteinExistence type="predicted"/>
<dbReference type="Proteomes" id="UP000887572">
    <property type="component" value="Unplaced"/>
</dbReference>
<evidence type="ECO:0000313" key="3">
    <source>
        <dbReference type="WBParaSite" id="Gr19_v10_g4804.t1"/>
    </source>
</evidence>
<name>A0A914HX04_GLORO</name>
<accession>A0A914HX04</accession>
<reference evidence="3" key="1">
    <citation type="submission" date="2022-11" db="UniProtKB">
        <authorList>
            <consortium name="WormBaseParasite"/>
        </authorList>
    </citation>
    <scope>IDENTIFICATION</scope>
</reference>
<keyword evidence="2" id="KW-1185">Reference proteome</keyword>